<dbReference type="PROSITE" id="PS50109">
    <property type="entry name" value="HIS_KIN"/>
    <property type="match status" value="1"/>
</dbReference>
<dbReference type="InterPro" id="IPR017171">
    <property type="entry name" value="Sig_transdc_His_kinase_MctS"/>
</dbReference>
<dbReference type="AlphaFoldDB" id="A0A1G8SW95"/>
<dbReference type="InterPro" id="IPR036890">
    <property type="entry name" value="HATPase_C_sf"/>
</dbReference>
<evidence type="ECO:0000313" key="12">
    <source>
        <dbReference type="Proteomes" id="UP000198706"/>
    </source>
</evidence>
<dbReference type="Gene3D" id="3.30.450.20">
    <property type="entry name" value="PAS domain"/>
    <property type="match status" value="1"/>
</dbReference>
<evidence type="ECO:0000256" key="5">
    <source>
        <dbReference type="ARBA" id="ARBA00022777"/>
    </source>
</evidence>
<keyword evidence="6 9" id="KW-1133">Transmembrane helix</keyword>
<keyword evidence="4 9" id="KW-0812">Transmembrane</keyword>
<name>A0A1G8SW95_9PSED</name>
<evidence type="ECO:0000256" key="9">
    <source>
        <dbReference type="SAM" id="Phobius"/>
    </source>
</evidence>
<dbReference type="InterPro" id="IPR011712">
    <property type="entry name" value="Sig_transdc_His_kin_sub3_dim/P"/>
</dbReference>
<feature type="transmembrane region" description="Helical" evidence="9">
    <location>
        <begin position="203"/>
        <end position="226"/>
    </location>
</feature>
<dbReference type="Gene3D" id="3.30.565.10">
    <property type="entry name" value="Histidine kinase-like ATPase, C-terminal domain"/>
    <property type="match status" value="1"/>
</dbReference>
<evidence type="ECO:0000256" key="7">
    <source>
        <dbReference type="ARBA" id="ARBA00023012"/>
    </source>
</evidence>
<evidence type="ECO:0000256" key="2">
    <source>
        <dbReference type="ARBA" id="ARBA00022475"/>
    </source>
</evidence>
<dbReference type="PANTHER" id="PTHR24421">
    <property type="entry name" value="NITRATE/NITRITE SENSOR PROTEIN NARX-RELATED"/>
    <property type="match status" value="1"/>
</dbReference>
<dbReference type="Proteomes" id="UP000198706">
    <property type="component" value="Unassembled WGS sequence"/>
</dbReference>
<keyword evidence="7" id="KW-0902">Two-component regulatory system</keyword>
<proteinExistence type="predicted"/>
<dbReference type="STRING" id="137658.SAMN05216186_101184"/>
<protein>
    <submittedName>
        <fullName evidence="11">Two-component system, NarL family, sensor kinase</fullName>
    </submittedName>
</protein>
<evidence type="ECO:0000259" key="10">
    <source>
        <dbReference type="PROSITE" id="PS50109"/>
    </source>
</evidence>
<dbReference type="Pfam" id="PF17200">
    <property type="entry name" value="sCache_2"/>
    <property type="match status" value="1"/>
</dbReference>
<reference evidence="11 12" key="1">
    <citation type="submission" date="2016-10" db="EMBL/GenBank/DDBJ databases">
        <authorList>
            <person name="de Groot N.N."/>
        </authorList>
    </citation>
    <scope>NUCLEOTIDE SEQUENCE [LARGE SCALE GENOMIC DNA]</scope>
    <source>
        <strain evidence="11 12">JCM 21544</strain>
    </source>
</reference>
<dbReference type="RefSeq" id="WP_084332967.1">
    <property type="nucleotide sequence ID" value="NZ_FNFD01000001.1"/>
</dbReference>
<dbReference type="Gene3D" id="1.20.5.1930">
    <property type="match status" value="1"/>
</dbReference>
<dbReference type="GO" id="GO:0005886">
    <property type="term" value="C:plasma membrane"/>
    <property type="evidence" value="ECO:0007669"/>
    <property type="project" value="UniProtKB-SubCell"/>
</dbReference>
<evidence type="ECO:0000256" key="6">
    <source>
        <dbReference type="ARBA" id="ARBA00022989"/>
    </source>
</evidence>
<dbReference type="PIRSF" id="PIRSF037314">
    <property type="entry name" value="STHK_MctS"/>
    <property type="match status" value="1"/>
</dbReference>
<keyword evidence="2" id="KW-1003">Cell membrane</keyword>
<dbReference type="GO" id="GO:0046983">
    <property type="term" value="F:protein dimerization activity"/>
    <property type="evidence" value="ECO:0007669"/>
    <property type="project" value="InterPro"/>
</dbReference>
<accession>A0A1G8SW95</accession>
<evidence type="ECO:0000256" key="8">
    <source>
        <dbReference type="ARBA" id="ARBA00023136"/>
    </source>
</evidence>
<keyword evidence="8 9" id="KW-0472">Membrane</keyword>
<dbReference type="Pfam" id="PF02518">
    <property type="entry name" value="HATPase_c"/>
    <property type="match status" value="1"/>
</dbReference>
<keyword evidence="5 11" id="KW-0418">Kinase</keyword>
<keyword evidence="3" id="KW-0808">Transferase</keyword>
<dbReference type="SMART" id="SM00387">
    <property type="entry name" value="HATPase_c"/>
    <property type="match status" value="1"/>
</dbReference>
<dbReference type="CDD" id="cd16917">
    <property type="entry name" value="HATPase_UhpB-NarQ-NarX-like"/>
    <property type="match status" value="1"/>
</dbReference>
<dbReference type="InterPro" id="IPR005467">
    <property type="entry name" value="His_kinase_dom"/>
</dbReference>
<dbReference type="SMART" id="SM01049">
    <property type="entry name" value="Cache_2"/>
    <property type="match status" value="1"/>
</dbReference>
<dbReference type="SUPFAM" id="SSF55874">
    <property type="entry name" value="ATPase domain of HSP90 chaperone/DNA topoisomerase II/histidine kinase"/>
    <property type="match status" value="1"/>
</dbReference>
<dbReference type="InterPro" id="IPR033480">
    <property type="entry name" value="sCache_2"/>
</dbReference>
<feature type="domain" description="Histidine kinase" evidence="10">
    <location>
        <begin position="253"/>
        <end position="450"/>
    </location>
</feature>
<dbReference type="GO" id="GO:0000155">
    <property type="term" value="F:phosphorelay sensor kinase activity"/>
    <property type="evidence" value="ECO:0007669"/>
    <property type="project" value="InterPro"/>
</dbReference>
<dbReference type="InterPro" id="IPR003594">
    <property type="entry name" value="HATPase_dom"/>
</dbReference>
<evidence type="ECO:0000313" key="11">
    <source>
        <dbReference type="EMBL" id="SDJ33552.1"/>
    </source>
</evidence>
<evidence type="ECO:0000256" key="3">
    <source>
        <dbReference type="ARBA" id="ARBA00022679"/>
    </source>
</evidence>
<dbReference type="InterPro" id="IPR050482">
    <property type="entry name" value="Sensor_HK_TwoCompSys"/>
</dbReference>
<evidence type="ECO:0000256" key="1">
    <source>
        <dbReference type="ARBA" id="ARBA00004651"/>
    </source>
</evidence>
<comment type="subcellular location">
    <subcellularLocation>
        <location evidence="1">Cell membrane</location>
        <topology evidence="1">Multi-pass membrane protein</topology>
    </subcellularLocation>
</comment>
<sequence>MQLKHKIVALAILPLLLAIAVIGVLVMLHAQRLGEQQAHLLESSILASKQTELKHYVSLALSTIEPLYGSGRDDAATQQQVLETLGGMEYGSDGYFFVYDGNGRNLMHPRQPELVGRNLLLSMSDPDGAQALRGLLESARNGDGFHRYRWKKPSTGQVTEKLAHVVILDRWGWMLGTGIYLDDIERATAQVRAEVANNVRRTMWAIAGVALVAVLLVFAGGVTLNVSEHRLADRKLQLLAQRIVTSQEEERSRVSRELHDGISQVLVSVKFQLELACHELEAGRDQALDTLRGGLARLGEAIAEVRRISHGLRPSVLDTFGLAAAIGQLARDFEGSSGLAVTYREGLGDERLPDRESVALFRIVQEALTNIERHAHARHVAIVLERKGDTVRLRVRDDGVGFDPARIEQARSGGIGLRNMRERIAHLGGRFTLSSAPGRTELSVSLPLPE</sequence>
<dbReference type="Pfam" id="PF07730">
    <property type="entry name" value="HisKA_3"/>
    <property type="match status" value="1"/>
</dbReference>
<evidence type="ECO:0000256" key="4">
    <source>
        <dbReference type="ARBA" id="ARBA00022692"/>
    </source>
</evidence>
<dbReference type="EMBL" id="FNFD01000001">
    <property type="protein sequence ID" value="SDJ33552.1"/>
    <property type="molecule type" value="Genomic_DNA"/>
</dbReference>
<gene>
    <name evidence="11" type="ORF">SAMN05216186_101184</name>
</gene>
<dbReference type="PANTHER" id="PTHR24421:SF59">
    <property type="entry name" value="OXYGEN SENSOR HISTIDINE KINASE NREB"/>
    <property type="match status" value="1"/>
</dbReference>
<organism evidence="11 12">
    <name type="scientific">Pseudomonas indica</name>
    <dbReference type="NCBI Taxonomy" id="137658"/>
    <lineage>
        <taxon>Bacteria</taxon>
        <taxon>Pseudomonadati</taxon>
        <taxon>Pseudomonadota</taxon>
        <taxon>Gammaproteobacteria</taxon>
        <taxon>Pseudomonadales</taxon>
        <taxon>Pseudomonadaceae</taxon>
        <taxon>Pseudomonas</taxon>
    </lineage>
</organism>
<keyword evidence="12" id="KW-1185">Reference proteome</keyword>